<evidence type="ECO:0000256" key="7">
    <source>
        <dbReference type="ARBA" id="ARBA00022605"/>
    </source>
</evidence>
<evidence type="ECO:0000259" key="16">
    <source>
        <dbReference type="Pfam" id="PF00425"/>
    </source>
</evidence>
<evidence type="ECO:0000313" key="18">
    <source>
        <dbReference type="EMBL" id="MBM7633525.1"/>
    </source>
</evidence>
<organism evidence="18 19">
    <name type="scientific">Geomicrobium sediminis</name>
    <dbReference type="NCBI Taxonomy" id="1347788"/>
    <lineage>
        <taxon>Bacteria</taxon>
        <taxon>Bacillati</taxon>
        <taxon>Bacillota</taxon>
        <taxon>Bacilli</taxon>
        <taxon>Bacillales</taxon>
        <taxon>Geomicrobium</taxon>
    </lineage>
</organism>
<keyword evidence="11 15" id="KW-0057">Aromatic amino acid biosynthesis</keyword>
<dbReference type="InterPro" id="IPR006805">
    <property type="entry name" value="Anth_synth_I_N"/>
</dbReference>
<accession>A0ABS2PDN4</accession>
<dbReference type="PRINTS" id="PR00095">
    <property type="entry name" value="ANTSNTHASEI"/>
</dbReference>
<dbReference type="Gene3D" id="3.60.120.10">
    <property type="entry name" value="Anthranilate synthase"/>
    <property type="match status" value="1"/>
</dbReference>
<evidence type="ECO:0000256" key="8">
    <source>
        <dbReference type="ARBA" id="ARBA00022723"/>
    </source>
</evidence>
<keyword evidence="10 15" id="KW-0460">Magnesium</keyword>
<comment type="pathway">
    <text evidence="2 15">Amino-acid biosynthesis; L-tryptophan biosynthesis; L-tryptophan from chorismate: step 1/5.</text>
</comment>
<dbReference type="EMBL" id="JAFBEC010000007">
    <property type="protein sequence ID" value="MBM7633525.1"/>
    <property type="molecule type" value="Genomic_DNA"/>
</dbReference>
<dbReference type="InterPro" id="IPR005801">
    <property type="entry name" value="ADC_synthase"/>
</dbReference>
<proteinExistence type="inferred from homology"/>
<dbReference type="InterPro" id="IPR015890">
    <property type="entry name" value="Chorismate_C"/>
</dbReference>
<evidence type="ECO:0000256" key="6">
    <source>
        <dbReference type="ARBA" id="ARBA00020653"/>
    </source>
</evidence>
<feature type="domain" description="Anthranilate synthase component I N-terminal" evidence="17">
    <location>
        <begin position="27"/>
        <end position="162"/>
    </location>
</feature>
<dbReference type="RefSeq" id="WP_204698221.1">
    <property type="nucleotide sequence ID" value="NZ_JAFBEC010000007.1"/>
</dbReference>
<evidence type="ECO:0000256" key="4">
    <source>
        <dbReference type="ARBA" id="ARBA00011575"/>
    </source>
</evidence>
<keyword evidence="7 15" id="KW-0028">Amino-acid biosynthesis</keyword>
<keyword evidence="19" id="KW-1185">Reference proteome</keyword>
<evidence type="ECO:0000256" key="10">
    <source>
        <dbReference type="ARBA" id="ARBA00022842"/>
    </source>
</evidence>
<name>A0ABS2PDN4_9BACL</name>
<protein>
    <recommendedName>
        <fullName evidence="6 15">Anthranilate synthase component 1</fullName>
        <ecNumber evidence="5 15">4.1.3.27</ecNumber>
    </recommendedName>
</protein>
<dbReference type="Pfam" id="PF00425">
    <property type="entry name" value="Chorismate_bind"/>
    <property type="match status" value="1"/>
</dbReference>
<dbReference type="NCBIfam" id="TIGR00564">
    <property type="entry name" value="trpE_most"/>
    <property type="match status" value="1"/>
</dbReference>
<evidence type="ECO:0000256" key="3">
    <source>
        <dbReference type="ARBA" id="ARBA00009562"/>
    </source>
</evidence>
<evidence type="ECO:0000256" key="2">
    <source>
        <dbReference type="ARBA" id="ARBA00004873"/>
    </source>
</evidence>
<dbReference type="InterPro" id="IPR005256">
    <property type="entry name" value="Anth_synth_I_PabB"/>
</dbReference>
<feature type="domain" description="Chorismate-utilising enzyme C-terminal" evidence="16">
    <location>
        <begin position="222"/>
        <end position="475"/>
    </location>
</feature>
<evidence type="ECO:0000259" key="17">
    <source>
        <dbReference type="Pfam" id="PF04715"/>
    </source>
</evidence>
<evidence type="ECO:0000256" key="12">
    <source>
        <dbReference type="ARBA" id="ARBA00023239"/>
    </source>
</evidence>
<gene>
    <name evidence="15" type="primary">trpE</name>
    <name evidence="18" type="ORF">JOD17_002619</name>
</gene>
<dbReference type="EC" id="4.1.3.27" evidence="5 15"/>
<sequence length="498" mass="55962">MNSTLTDFLEECDRYRLVPVVKRMFADTTTPIQIFQRFQEEAVFLLESNAETSKWSRFSFVGLNVNYELIEKEEQFYFQSNDEVISSSDNFVSVWKDVFRYLNPSPATKTNLPFPGGAVGVLPYDSIGHFEKTAKRADANEPIHFLFCQTLLAYDHQTAELMIVHYVDSDNSDSLEELYEEANVYIERLVKQLSEPKEADFQPDFPVRVKPNWSTISSNFEKEQFLTSVNKVKDYIVAGDVFQAVISQRFQYETDISPFLVYRVLRQMNPSPYLFFIRLGTKTVVGSSPEKLVGVGKEGVEIHPIAGTRKRGATEAQDDALKLEMLKSEKERAEHQMLIDLARNDVGRVAQFGSVHVPKMMEVGVYSHVMHLVSIVKGKLRNDIHPMEALIAGYPAGTLSGAPKVRAMEILNELEPTNRGLYAGGILYMSYNEEIDSCIAIRTVVFEEGVATVQAGAGVVADSVPEEEYEESINKASALFSAIQTAETMLEKGAITGD</sequence>
<reference evidence="18 19" key="1">
    <citation type="submission" date="2021-01" db="EMBL/GenBank/DDBJ databases">
        <title>Genomic Encyclopedia of Type Strains, Phase IV (KMG-IV): sequencing the most valuable type-strain genomes for metagenomic binning, comparative biology and taxonomic classification.</title>
        <authorList>
            <person name="Goeker M."/>
        </authorList>
    </citation>
    <scope>NUCLEOTIDE SEQUENCE [LARGE SCALE GENOMIC DNA]</scope>
    <source>
        <strain evidence="18 19">DSM 25540</strain>
    </source>
</reference>
<dbReference type="GO" id="GO:0004049">
    <property type="term" value="F:anthranilate synthase activity"/>
    <property type="evidence" value="ECO:0007669"/>
    <property type="project" value="UniProtKB-EC"/>
</dbReference>
<comment type="catalytic activity">
    <reaction evidence="14 15">
        <text>chorismate + L-glutamine = anthranilate + pyruvate + L-glutamate + H(+)</text>
        <dbReference type="Rhea" id="RHEA:21732"/>
        <dbReference type="ChEBI" id="CHEBI:15361"/>
        <dbReference type="ChEBI" id="CHEBI:15378"/>
        <dbReference type="ChEBI" id="CHEBI:16567"/>
        <dbReference type="ChEBI" id="CHEBI:29748"/>
        <dbReference type="ChEBI" id="CHEBI:29985"/>
        <dbReference type="ChEBI" id="CHEBI:58359"/>
        <dbReference type="EC" id="4.1.3.27"/>
    </reaction>
</comment>
<dbReference type="Pfam" id="PF04715">
    <property type="entry name" value="Anth_synt_I_N"/>
    <property type="match status" value="1"/>
</dbReference>
<keyword evidence="12 15" id="KW-0456">Lyase</keyword>
<keyword evidence="8 15" id="KW-0479">Metal-binding</keyword>
<evidence type="ECO:0000256" key="9">
    <source>
        <dbReference type="ARBA" id="ARBA00022822"/>
    </source>
</evidence>
<dbReference type="PANTHER" id="PTHR11236">
    <property type="entry name" value="AMINOBENZOATE/ANTHRANILATE SYNTHASE"/>
    <property type="match status" value="1"/>
</dbReference>
<evidence type="ECO:0000256" key="15">
    <source>
        <dbReference type="RuleBase" id="RU364045"/>
    </source>
</evidence>
<keyword evidence="9 15" id="KW-0822">Tryptophan biosynthesis</keyword>
<evidence type="ECO:0000256" key="14">
    <source>
        <dbReference type="ARBA" id="ARBA00047683"/>
    </source>
</evidence>
<comment type="function">
    <text evidence="13 15">Part of a heterotetrameric complex that catalyzes the two-step biosynthesis of anthranilate, an intermediate in the biosynthesis of L-tryptophan. In the first step, the glutamine-binding beta subunit (TrpG) of anthranilate synthase (AS) provides the glutamine amidotransferase activity which generates ammonia as a substrate that, along with chorismate, is used in the second step, catalyzed by the large alpha subunit of AS (TrpE) to produce anthranilate. In the absence of TrpG, TrpE can synthesize anthranilate directly from chorismate and high concentrations of ammonia.</text>
</comment>
<dbReference type="SUPFAM" id="SSF56322">
    <property type="entry name" value="ADC synthase"/>
    <property type="match status" value="1"/>
</dbReference>
<dbReference type="Proteomes" id="UP000741863">
    <property type="component" value="Unassembled WGS sequence"/>
</dbReference>
<dbReference type="PANTHER" id="PTHR11236:SF48">
    <property type="entry name" value="ISOCHORISMATE SYNTHASE MENF"/>
    <property type="match status" value="1"/>
</dbReference>
<evidence type="ECO:0000256" key="13">
    <source>
        <dbReference type="ARBA" id="ARBA00025634"/>
    </source>
</evidence>
<evidence type="ECO:0000313" key="19">
    <source>
        <dbReference type="Proteomes" id="UP000741863"/>
    </source>
</evidence>
<comment type="subunit">
    <text evidence="4 15">Heterotetramer consisting of two non-identical subunits: a beta subunit (TrpG) and a large alpha subunit (TrpE).</text>
</comment>
<dbReference type="InterPro" id="IPR019999">
    <property type="entry name" value="Anth_synth_I-like"/>
</dbReference>
<evidence type="ECO:0000256" key="5">
    <source>
        <dbReference type="ARBA" id="ARBA00012266"/>
    </source>
</evidence>
<comment type="caution">
    <text evidence="18">The sequence shown here is derived from an EMBL/GenBank/DDBJ whole genome shotgun (WGS) entry which is preliminary data.</text>
</comment>
<comment type="cofactor">
    <cofactor evidence="1 15">
        <name>Mg(2+)</name>
        <dbReference type="ChEBI" id="CHEBI:18420"/>
    </cofactor>
</comment>
<comment type="similarity">
    <text evidence="3 15">Belongs to the anthranilate synthase component I family.</text>
</comment>
<evidence type="ECO:0000256" key="1">
    <source>
        <dbReference type="ARBA" id="ARBA00001946"/>
    </source>
</evidence>
<evidence type="ECO:0000256" key="11">
    <source>
        <dbReference type="ARBA" id="ARBA00023141"/>
    </source>
</evidence>